<evidence type="ECO:0000259" key="5">
    <source>
        <dbReference type="Pfam" id="PF01979"/>
    </source>
</evidence>
<dbReference type="SUPFAM" id="SSF51338">
    <property type="entry name" value="Composite domain of metallo-dependent hydrolases"/>
    <property type="match status" value="1"/>
</dbReference>
<comment type="caution">
    <text evidence="6">The sequence shown here is derived from an EMBL/GenBank/DDBJ whole genome shotgun (WGS) entry which is preliminary data.</text>
</comment>
<dbReference type="InterPro" id="IPR006680">
    <property type="entry name" value="Amidohydro-rel"/>
</dbReference>
<evidence type="ECO:0000256" key="2">
    <source>
        <dbReference type="ARBA" id="ARBA00022723"/>
    </source>
</evidence>
<keyword evidence="3" id="KW-0378">Hydrolase</keyword>
<dbReference type="InterPro" id="IPR051607">
    <property type="entry name" value="Metallo-dep_hydrolases"/>
</dbReference>
<keyword evidence="2" id="KW-0479">Metal-binding</keyword>
<dbReference type="InterPro" id="IPR032466">
    <property type="entry name" value="Metal_Hydrolase"/>
</dbReference>
<protein>
    <recommendedName>
        <fullName evidence="5">Amidohydrolase-related domain-containing protein</fullName>
    </recommendedName>
</protein>
<keyword evidence="7" id="KW-1185">Reference proteome</keyword>
<dbReference type="GeneID" id="34573688"/>
<dbReference type="Gene3D" id="2.30.40.10">
    <property type="entry name" value="Urease, subunit C, domain 1"/>
    <property type="match status" value="1"/>
</dbReference>
<dbReference type="STRING" id="1835702.A0A1F5LS34"/>
<dbReference type="GO" id="GO:0046872">
    <property type="term" value="F:metal ion binding"/>
    <property type="evidence" value="ECO:0007669"/>
    <property type="project" value="UniProtKB-KW"/>
</dbReference>
<dbReference type="OrthoDB" id="194468at2759"/>
<evidence type="ECO:0000256" key="3">
    <source>
        <dbReference type="ARBA" id="ARBA00022801"/>
    </source>
</evidence>
<evidence type="ECO:0000256" key="1">
    <source>
        <dbReference type="ARBA" id="ARBA00001947"/>
    </source>
</evidence>
<sequence length="241" mass="26080">MNLLSEYGLLDKNILFSHVNGIAESDAQTLVKHGAFFSTTPDTELQMGLGGIVAFRPDVKCNASIGVDCHANNSGDLLTQLRIGLQHSRATDNIKALQAGQHPSVQVKLEEVFNLGTIQGAKAVNMEDQIGSIAVGKLADLVIFDSTSPGMICAAEENPLAALLLHANVGDIEMVIVDEIRKERRQLADVKTLESPDGQAVESVAWGEVTRKLLKSREDVKKRGQGQDQQAGMQFLFKSFL</sequence>
<dbReference type="Pfam" id="PF01979">
    <property type="entry name" value="Amidohydro_1"/>
    <property type="match status" value="1"/>
</dbReference>
<evidence type="ECO:0000256" key="4">
    <source>
        <dbReference type="ARBA" id="ARBA00022833"/>
    </source>
</evidence>
<dbReference type="Proteomes" id="UP000177622">
    <property type="component" value="Unassembled WGS sequence"/>
</dbReference>
<dbReference type="GO" id="GO:0019239">
    <property type="term" value="F:deaminase activity"/>
    <property type="evidence" value="ECO:0007669"/>
    <property type="project" value="TreeGrafter"/>
</dbReference>
<feature type="domain" description="Amidohydrolase-related" evidence="5">
    <location>
        <begin position="7"/>
        <end position="177"/>
    </location>
</feature>
<name>A0A1F5LS34_PENAI</name>
<evidence type="ECO:0000313" key="7">
    <source>
        <dbReference type="Proteomes" id="UP000177622"/>
    </source>
</evidence>
<accession>A0A1F5LS34</accession>
<comment type="cofactor">
    <cofactor evidence="1">
        <name>Zn(2+)</name>
        <dbReference type="ChEBI" id="CHEBI:29105"/>
    </cofactor>
</comment>
<dbReference type="GO" id="GO:0005829">
    <property type="term" value="C:cytosol"/>
    <property type="evidence" value="ECO:0007669"/>
    <property type="project" value="TreeGrafter"/>
</dbReference>
<dbReference type="Gene3D" id="3.20.20.140">
    <property type="entry name" value="Metal-dependent hydrolases"/>
    <property type="match status" value="1"/>
</dbReference>
<dbReference type="RefSeq" id="XP_022491090.1">
    <property type="nucleotide sequence ID" value="XM_022628954.1"/>
</dbReference>
<dbReference type="InterPro" id="IPR011059">
    <property type="entry name" value="Metal-dep_hydrolase_composite"/>
</dbReference>
<reference evidence="6 7" key="1">
    <citation type="journal article" date="2016" name="Sci. Rep.">
        <title>Penicillium arizonense, a new, genome sequenced fungal species, reveals a high chemical diversity in secreted metabolites.</title>
        <authorList>
            <person name="Grijseels S."/>
            <person name="Nielsen J.C."/>
            <person name="Randelovic M."/>
            <person name="Nielsen J."/>
            <person name="Nielsen K.F."/>
            <person name="Workman M."/>
            <person name="Frisvad J.C."/>
        </authorList>
    </citation>
    <scope>NUCLEOTIDE SEQUENCE [LARGE SCALE GENOMIC DNA]</scope>
    <source>
        <strain evidence="6 7">CBS 141311</strain>
    </source>
</reference>
<gene>
    <name evidence="6" type="ORF">PENARI_c004G01713</name>
</gene>
<organism evidence="6 7">
    <name type="scientific">Penicillium arizonense</name>
    <dbReference type="NCBI Taxonomy" id="1835702"/>
    <lineage>
        <taxon>Eukaryota</taxon>
        <taxon>Fungi</taxon>
        <taxon>Dikarya</taxon>
        <taxon>Ascomycota</taxon>
        <taxon>Pezizomycotina</taxon>
        <taxon>Eurotiomycetes</taxon>
        <taxon>Eurotiomycetidae</taxon>
        <taxon>Eurotiales</taxon>
        <taxon>Aspergillaceae</taxon>
        <taxon>Penicillium</taxon>
    </lineage>
</organism>
<dbReference type="PANTHER" id="PTHR11271">
    <property type="entry name" value="GUANINE DEAMINASE"/>
    <property type="match status" value="1"/>
</dbReference>
<keyword evidence="4" id="KW-0862">Zinc</keyword>
<dbReference type="SUPFAM" id="SSF51556">
    <property type="entry name" value="Metallo-dependent hydrolases"/>
    <property type="match status" value="1"/>
</dbReference>
<dbReference type="PANTHER" id="PTHR11271:SF37">
    <property type="entry name" value="FAMILY PROTEIN, PUTATIVE (AFU_ORTHOLOGUE AFUA_4G00460)-RELATED"/>
    <property type="match status" value="1"/>
</dbReference>
<dbReference type="EMBL" id="LXJU01000004">
    <property type="protein sequence ID" value="OGE55661.1"/>
    <property type="molecule type" value="Genomic_DNA"/>
</dbReference>
<proteinExistence type="predicted"/>
<dbReference type="AlphaFoldDB" id="A0A1F5LS34"/>
<evidence type="ECO:0000313" key="6">
    <source>
        <dbReference type="EMBL" id="OGE55661.1"/>
    </source>
</evidence>